<accession>A0A9X3FQP1</accession>
<dbReference type="InterPro" id="IPR058533">
    <property type="entry name" value="Cation_efflux_TM"/>
</dbReference>
<dbReference type="InterPro" id="IPR027469">
    <property type="entry name" value="Cation_efflux_TMD_sf"/>
</dbReference>
<dbReference type="GO" id="GO:0016020">
    <property type="term" value="C:membrane"/>
    <property type="evidence" value="ECO:0007669"/>
    <property type="project" value="UniProtKB-SubCell"/>
</dbReference>
<feature type="transmembrane region" description="Helical" evidence="7">
    <location>
        <begin position="120"/>
        <end position="136"/>
    </location>
</feature>
<dbReference type="FunFam" id="1.20.1510.10:FF:000006">
    <property type="entry name" value="Divalent cation efflux transporter"/>
    <property type="match status" value="1"/>
</dbReference>
<keyword evidence="3" id="KW-0813">Transport</keyword>
<comment type="caution">
    <text evidence="10">The sequence shown here is derived from an EMBL/GenBank/DDBJ whole genome shotgun (WGS) entry which is preliminary data.</text>
</comment>
<feature type="domain" description="Cation efflux protein transmembrane" evidence="8">
    <location>
        <begin position="15"/>
        <end position="207"/>
    </location>
</feature>
<keyword evidence="6 7" id="KW-0472">Membrane</keyword>
<dbReference type="Pfam" id="PF01545">
    <property type="entry name" value="Cation_efflux"/>
    <property type="match status" value="1"/>
</dbReference>
<dbReference type="SUPFAM" id="SSF161111">
    <property type="entry name" value="Cation efflux protein transmembrane domain-like"/>
    <property type="match status" value="1"/>
</dbReference>
<dbReference type="PANTHER" id="PTHR43840">
    <property type="entry name" value="MITOCHONDRIAL METAL TRANSPORTER 1-RELATED"/>
    <property type="match status" value="1"/>
</dbReference>
<evidence type="ECO:0000256" key="2">
    <source>
        <dbReference type="ARBA" id="ARBA00008114"/>
    </source>
</evidence>
<dbReference type="Gene3D" id="1.20.1510.10">
    <property type="entry name" value="Cation efflux protein transmembrane domain"/>
    <property type="match status" value="1"/>
</dbReference>
<feature type="domain" description="Cation efflux protein cytoplasmic" evidence="9">
    <location>
        <begin position="214"/>
        <end position="288"/>
    </location>
</feature>
<comment type="similarity">
    <text evidence="2">Belongs to the cation diffusion facilitator (CDF) transporter (TC 2.A.4) family.</text>
</comment>
<dbReference type="AlphaFoldDB" id="A0A9X3FQP1"/>
<evidence type="ECO:0000313" key="11">
    <source>
        <dbReference type="Proteomes" id="UP001146670"/>
    </source>
</evidence>
<comment type="subcellular location">
    <subcellularLocation>
        <location evidence="1">Membrane</location>
        <topology evidence="1">Multi-pass membrane protein</topology>
    </subcellularLocation>
</comment>
<evidence type="ECO:0000256" key="4">
    <source>
        <dbReference type="ARBA" id="ARBA00022692"/>
    </source>
</evidence>
<gene>
    <name evidence="10" type="ORF">OW157_06800</name>
</gene>
<evidence type="ECO:0000313" key="10">
    <source>
        <dbReference type="EMBL" id="MCZ0726261.1"/>
    </source>
</evidence>
<organism evidence="10 11">
    <name type="scientific">Aerococcus kribbianus</name>
    <dbReference type="NCBI Taxonomy" id="2999064"/>
    <lineage>
        <taxon>Bacteria</taxon>
        <taxon>Bacillati</taxon>
        <taxon>Bacillota</taxon>
        <taxon>Bacilli</taxon>
        <taxon>Lactobacillales</taxon>
        <taxon>Aerococcaceae</taxon>
        <taxon>Aerococcus</taxon>
    </lineage>
</organism>
<dbReference type="InterPro" id="IPR036837">
    <property type="entry name" value="Cation_efflux_CTD_sf"/>
</dbReference>
<name>A0A9X3FQP1_9LACT</name>
<reference evidence="10" key="1">
    <citation type="submission" date="2022-12" db="EMBL/GenBank/DDBJ databases">
        <title>Description and comparative metabolic analysis of Aerococcus sp. nov., isolated from the feces of a pig.</title>
        <authorList>
            <person name="Chang Y.-H."/>
        </authorList>
    </citation>
    <scope>NUCLEOTIDE SEQUENCE</scope>
    <source>
        <strain evidence="10">YH-aer222</strain>
    </source>
</reference>
<proteinExistence type="inferred from homology"/>
<feature type="transmembrane region" description="Helical" evidence="7">
    <location>
        <begin position="12"/>
        <end position="31"/>
    </location>
</feature>
<evidence type="ECO:0000256" key="6">
    <source>
        <dbReference type="ARBA" id="ARBA00023136"/>
    </source>
</evidence>
<keyword evidence="11" id="KW-1185">Reference proteome</keyword>
<dbReference type="NCBIfam" id="TIGR01297">
    <property type="entry name" value="CDF"/>
    <property type="match status" value="1"/>
</dbReference>
<evidence type="ECO:0000256" key="7">
    <source>
        <dbReference type="SAM" id="Phobius"/>
    </source>
</evidence>
<evidence type="ECO:0000256" key="1">
    <source>
        <dbReference type="ARBA" id="ARBA00004141"/>
    </source>
</evidence>
<dbReference type="Pfam" id="PF16916">
    <property type="entry name" value="ZT_dimer"/>
    <property type="match status" value="1"/>
</dbReference>
<dbReference type="EMBL" id="JAPRFR010000003">
    <property type="protein sequence ID" value="MCZ0726261.1"/>
    <property type="molecule type" value="Genomic_DNA"/>
</dbReference>
<feature type="transmembrane region" description="Helical" evidence="7">
    <location>
        <begin position="183"/>
        <end position="201"/>
    </location>
</feature>
<evidence type="ECO:0000259" key="8">
    <source>
        <dbReference type="Pfam" id="PF01545"/>
    </source>
</evidence>
<dbReference type="GO" id="GO:0008324">
    <property type="term" value="F:monoatomic cation transmembrane transporter activity"/>
    <property type="evidence" value="ECO:0007669"/>
    <property type="project" value="InterPro"/>
</dbReference>
<sequence>MSNQEELRWARRGTLLAILAYAVIAGAKLLFGHRLGSQALFADGLNNFSDTISSTVLLIGVQVAYRPADKNHQYGHRKFEAITTLMVSFIILYIGIQVSLNSIEDILTPSINQAPDPNTVWIAIGSALLMLAVYTFNNNIARKIKSSALKASAKDNLADALTSLLTAGAIFTSQFNLYWLDGLMALVIGLIIIKAGWEIFAESTFALSDGFSAADIDRYQTTINKVPGVLAIKDLRGRNYGPHVYLDVTILVDPNLSVRDGHDITIAVEKVLYMTHFIEMVDVHVEPYEKSHLPKENH</sequence>
<evidence type="ECO:0000259" key="9">
    <source>
        <dbReference type="Pfam" id="PF16916"/>
    </source>
</evidence>
<keyword evidence="4 7" id="KW-0812">Transmembrane</keyword>
<feature type="transmembrane region" description="Helical" evidence="7">
    <location>
        <begin position="80"/>
        <end position="100"/>
    </location>
</feature>
<dbReference type="InterPro" id="IPR002524">
    <property type="entry name" value="Cation_efflux"/>
</dbReference>
<dbReference type="Gene3D" id="3.30.70.1350">
    <property type="entry name" value="Cation efflux protein, cytoplasmic domain"/>
    <property type="match status" value="1"/>
</dbReference>
<dbReference type="InterPro" id="IPR027470">
    <property type="entry name" value="Cation_efflux_CTD"/>
</dbReference>
<protein>
    <submittedName>
        <fullName evidence="10">Cation diffusion facilitator family transporter</fullName>
    </submittedName>
</protein>
<dbReference type="PANTHER" id="PTHR43840:SF50">
    <property type="entry name" value="MANGANESE EFFLUX SYSTEM PROTEIN MNES"/>
    <property type="match status" value="1"/>
</dbReference>
<dbReference type="Proteomes" id="UP001146670">
    <property type="component" value="Unassembled WGS sequence"/>
</dbReference>
<evidence type="ECO:0000256" key="5">
    <source>
        <dbReference type="ARBA" id="ARBA00022989"/>
    </source>
</evidence>
<keyword evidence="5 7" id="KW-1133">Transmembrane helix</keyword>
<evidence type="ECO:0000256" key="3">
    <source>
        <dbReference type="ARBA" id="ARBA00022448"/>
    </source>
</evidence>
<dbReference type="RefSeq" id="WP_268752591.1">
    <property type="nucleotide sequence ID" value="NZ_JAPRFQ010000003.1"/>
</dbReference>
<dbReference type="SUPFAM" id="SSF160240">
    <property type="entry name" value="Cation efflux protein cytoplasmic domain-like"/>
    <property type="match status" value="1"/>
</dbReference>
<dbReference type="InterPro" id="IPR050291">
    <property type="entry name" value="CDF_Transporter"/>
</dbReference>